<dbReference type="RefSeq" id="WP_157548365.1">
    <property type="nucleotide sequence ID" value="NZ_BBYR01000001.1"/>
</dbReference>
<dbReference type="EMBL" id="BBYR01000001">
    <property type="protein sequence ID" value="GAP33679.1"/>
    <property type="molecule type" value="Genomic_DNA"/>
</dbReference>
<reference evidence="2 3" key="2">
    <citation type="journal article" date="2016" name="Science">
        <title>A bacterium that degrades and assimilates poly(ethylene terephthalate).</title>
        <authorList>
            <person name="Yoshida S."/>
            <person name="Hiraga K."/>
            <person name="Takehana T."/>
            <person name="Taniguchi I."/>
            <person name="Yamaji H."/>
            <person name="Maeda Y."/>
            <person name="Toyohara K."/>
            <person name="Miyamoto K."/>
            <person name="Kimura Y."/>
            <person name="Oda K."/>
        </authorList>
    </citation>
    <scope>NUCLEOTIDE SEQUENCE [LARGE SCALE GENOMIC DNA]</scope>
    <source>
        <strain evidence="3">NBRC 110686 / TISTR 2288 / 201-F6</strain>
    </source>
</reference>
<comment type="caution">
    <text evidence="2">The sequence shown here is derived from an EMBL/GenBank/DDBJ whole genome shotgun (WGS) entry which is preliminary data.</text>
</comment>
<sequence length="401" mass="42601">MQARAARIAAALALAAVAGFAQAQALRPEVGKPLQAAEAMIKAGKYREALAKVRELDGVGGKTSAETVVIERMRLAAASGAGDADTAARSFEALSGGMSSADKLRSIESIAGSYYRNKEYAKAQQWYARYFKEGGTSAANRTLMIQTQYLAGDFAGAARELTAEIQATEKAGGTPQEARLTLLLNAAQRLNDPNVTAYAMERLVVHYPKKEYWADLLSRLQRKPSFSDRFALDVYRLSLATGVMNKASDYMEMAQLAVQAGFPAEGRQVVDKGYAAGVLGTGPEAERHKRLRDLIAKRVDEDKAAQPAAEAEAAKAKDGNALVTVGFNQVVSGQGAKGVATMQQGIAKGGLKRPEDAKLHLGIAQMIAGDAAKAQATLRTVGGNDGAADLARLWALQARKR</sequence>
<keyword evidence="1" id="KW-0732">Signal</keyword>
<dbReference type="STRING" id="1547922.ISF6_0125"/>
<organism evidence="2 3">
    <name type="scientific">Piscinibacter sakaiensis</name>
    <name type="common">Ideonella sakaiensis</name>
    <dbReference type="NCBI Taxonomy" id="1547922"/>
    <lineage>
        <taxon>Bacteria</taxon>
        <taxon>Pseudomonadati</taxon>
        <taxon>Pseudomonadota</taxon>
        <taxon>Betaproteobacteria</taxon>
        <taxon>Burkholderiales</taxon>
        <taxon>Sphaerotilaceae</taxon>
        <taxon>Piscinibacter</taxon>
    </lineage>
</organism>
<proteinExistence type="predicted"/>
<reference evidence="3" key="1">
    <citation type="submission" date="2015-07" db="EMBL/GenBank/DDBJ databases">
        <title>Discovery of a poly(ethylene terephthalate assimilation.</title>
        <authorList>
            <person name="Yoshida S."/>
            <person name="Hiraga K."/>
            <person name="Takehana T."/>
            <person name="Taniguchi I."/>
            <person name="Yamaji H."/>
            <person name="Maeda Y."/>
            <person name="Toyohara K."/>
            <person name="Miyamoto K."/>
            <person name="Kimura Y."/>
            <person name="Oda K."/>
        </authorList>
    </citation>
    <scope>NUCLEOTIDE SEQUENCE [LARGE SCALE GENOMIC DNA]</scope>
    <source>
        <strain evidence="3">NBRC 110686 / TISTR 2288 / 201-F6</strain>
    </source>
</reference>
<evidence type="ECO:0000313" key="2">
    <source>
        <dbReference type="EMBL" id="GAP33679.1"/>
    </source>
</evidence>
<name>A0A0K8NTV2_PISS1</name>
<protein>
    <submittedName>
        <fullName evidence="2">TPR repeat domain protein</fullName>
    </submittedName>
</protein>
<feature type="signal peptide" evidence="1">
    <location>
        <begin position="1"/>
        <end position="23"/>
    </location>
</feature>
<evidence type="ECO:0000313" key="3">
    <source>
        <dbReference type="Proteomes" id="UP000037660"/>
    </source>
</evidence>
<accession>A0A0K8NTV2</accession>
<dbReference type="AlphaFoldDB" id="A0A0K8NTV2"/>
<evidence type="ECO:0000256" key="1">
    <source>
        <dbReference type="SAM" id="SignalP"/>
    </source>
</evidence>
<dbReference type="OrthoDB" id="8875254at2"/>
<feature type="chain" id="PRO_5005513310" evidence="1">
    <location>
        <begin position="24"/>
        <end position="401"/>
    </location>
</feature>
<gene>
    <name evidence="2" type="ORF">ISF6_0125</name>
</gene>
<keyword evidence="3" id="KW-1185">Reference proteome</keyword>
<dbReference type="Proteomes" id="UP000037660">
    <property type="component" value="Unassembled WGS sequence"/>
</dbReference>